<dbReference type="AlphaFoldDB" id="A0A0F9P0U1"/>
<reference evidence="1" key="1">
    <citation type="journal article" date="2015" name="Nature">
        <title>Complex archaea that bridge the gap between prokaryotes and eukaryotes.</title>
        <authorList>
            <person name="Spang A."/>
            <person name="Saw J.H."/>
            <person name="Jorgensen S.L."/>
            <person name="Zaremba-Niedzwiedzka K."/>
            <person name="Martijn J."/>
            <person name="Lind A.E."/>
            <person name="van Eijk R."/>
            <person name="Schleper C."/>
            <person name="Guy L."/>
            <person name="Ettema T.J."/>
        </authorList>
    </citation>
    <scope>NUCLEOTIDE SEQUENCE</scope>
</reference>
<dbReference type="EMBL" id="LAZR01003470">
    <property type="protein sequence ID" value="KKN17992.1"/>
    <property type="molecule type" value="Genomic_DNA"/>
</dbReference>
<organism evidence="1">
    <name type="scientific">marine sediment metagenome</name>
    <dbReference type="NCBI Taxonomy" id="412755"/>
    <lineage>
        <taxon>unclassified sequences</taxon>
        <taxon>metagenomes</taxon>
        <taxon>ecological metagenomes</taxon>
    </lineage>
</organism>
<proteinExistence type="predicted"/>
<accession>A0A0F9P0U1</accession>
<comment type="caution">
    <text evidence="1">The sequence shown here is derived from an EMBL/GenBank/DDBJ whole genome shotgun (WGS) entry which is preliminary data.</text>
</comment>
<evidence type="ECO:0000313" key="1">
    <source>
        <dbReference type="EMBL" id="KKN17992.1"/>
    </source>
</evidence>
<name>A0A0F9P0U1_9ZZZZ</name>
<gene>
    <name evidence="1" type="ORF">LCGC14_0960180</name>
</gene>
<sequence>MSRKVNLDLERSPVGIGIRKVGEWIEFGDFTDAGGAVGTKTLAKQIPAGSLVFGSKVKVTEGFIGDVSAVLDIGDGSDADLFSQTTHNVFAAASNLIEGADAAADASYRGFVAISSDTTITLTVTVDNDWGDVTAGKMFVEVFYFSTNPEIADKSQTRYDARN</sequence>
<protein>
    <submittedName>
        <fullName evidence="1">Uncharacterized protein</fullName>
    </submittedName>
</protein>